<accession>A0A381SV34</accession>
<proteinExistence type="predicted"/>
<keyword evidence="3 6" id="KW-0812">Transmembrane</keyword>
<keyword evidence="2" id="KW-1003">Cell membrane</keyword>
<feature type="transmembrane region" description="Helical" evidence="6">
    <location>
        <begin position="410"/>
        <end position="433"/>
    </location>
</feature>
<dbReference type="GO" id="GO:0015920">
    <property type="term" value="P:lipopolysaccharide transport"/>
    <property type="evidence" value="ECO:0007669"/>
    <property type="project" value="TreeGrafter"/>
</dbReference>
<evidence type="ECO:0000256" key="2">
    <source>
        <dbReference type="ARBA" id="ARBA00022475"/>
    </source>
</evidence>
<dbReference type="Pfam" id="PF03739">
    <property type="entry name" value="LptF_LptG"/>
    <property type="match status" value="1"/>
</dbReference>
<dbReference type="EMBL" id="UINC01003536">
    <property type="protein sequence ID" value="SVA07188.1"/>
    <property type="molecule type" value="Genomic_DNA"/>
</dbReference>
<dbReference type="AlphaFoldDB" id="A0A381SV34"/>
<comment type="subcellular location">
    <subcellularLocation>
        <location evidence="1">Cell membrane</location>
        <topology evidence="1">Multi-pass membrane protein</topology>
    </subcellularLocation>
</comment>
<keyword evidence="5 6" id="KW-0472">Membrane</keyword>
<organism evidence="7">
    <name type="scientific">marine metagenome</name>
    <dbReference type="NCBI Taxonomy" id="408172"/>
    <lineage>
        <taxon>unclassified sequences</taxon>
        <taxon>metagenomes</taxon>
        <taxon>ecological metagenomes</taxon>
    </lineage>
</organism>
<evidence type="ECO:0000256" key="1">
    <source>
        <dbReference type="ARBA" id="ARBA00004651"/>
    </source>
</evidence>
<gene>
    <name evidence="7" type="ORF">METZ01_LOCUS60042</name>
</gene>
<dbReference type="PANTHER" id="PTHR33529:SF6">
    <property type="entry name" value="YJGP_YJGQ FAMILY PERMEASE"/>
    <property type="match status" value="1"/>
</dbReference>
<feature type="transmembrane region" description="Helical" evidence="6">
    <location>
        <begin position="381"/>
        <end position="398"/>
    </location>
</feature>
<evidence type="ECO:0008006" key="8">
    <source>
        <dbReference type="Google" id="ProtNLM"/>
    </source>
</evidence>
<dbReference type="GO" id="GO:0043190">
    <property type="term" value="C:ATP-binding cassette (ABC) transporter complex"/>
    <property type="evidence" value="ECO:0007669"/>
    <property type="project" value="TreeGrafter"/>
</dbReference>
<dbReference type="InterPro" id="IPR005495">
    <property type="entry name" value="LptG/LptF_permease"/>
</dbReference>
<reference evidence="7" key="1">
    <citation type="submission" date="2018-05" db="EMBL/GenBank/DDBJ databases">
        <authorList>
            <person name="Lanie J.A."/>
            <person name="Ng W.-L."/>
            <person name="Kazmierczak K.M."/>
            <person name="Andrzejewski T.M."/>
            <person name="Davidsen T.M."/>
            <person name="Wayne K.J."/>
            <person name="Tettelin H."/>
            <person name="Glass J.I."/>
            <person name="Rusch D."/>
            <person name="Podicherti R."/>
            <person name="Tsui H.-C.T."/>
            <person name="Winkler M.E."/>
        </authorList>
    </citation>
    <scope>NUCLEOTIDE SEQUENCE</scope>
</reference>
<name>A0A381SV34_9ZZZZ</name>
<evidence type="ECO:0000256" key="6">
    <source>
        <dbReference type="SAM" id="Phobius"/>
    </source>
</evidence>
<keyword evidence="4 6" id="KW-1133">Transmembrane helix</keyword>
<sequence length="455" mass="52494">MKLLTRYILKEHFLPFLYALLIVIFLLFTNFLLRAVDRFLGKGLPIDIILEYLFLNTAWIIALAAPVAVLVATLMAFGRFSEDNEITALRSSGVSFTRILWPALTFSILVAVPLMTFNNTVLPHMNHNARMLARDIYRKRPDLNVEAGYFIDDLPQYSFIVKGKRGDRYQDVHIYGKDRTVTQTSIRAKEGSFRPLDDAIMVTLYDGEIHEVEVNNYQNYRRIIFDRHRITIPAEDLMLERRETGSRTDREMTLNMMHEKIAGYRKRTAAIEERIIKEFEFSFPDTPIPATMEDLMTLVKKQQNIEKEETVSDPNRSISRSQDLINLSLRVRTDYQMIAGYERSINRYTVEIHKKFSLPSACIVFVLVGAPLGIMTRKGGFFTAIVFSFGFVLLYYLFLIGGEEMADRNYLHGAVAMWMPNIVLGAVGLVMTYQATHERTMFQIPSFRKGKKKLS</sequence>
<dbReference type="PANTHER" id="PTHR33529">
    <property type="entry name" value="SLR0882 PROTEIN-RELATED"/>
    <property type="match status" value="1"/>
</dbReference>
<feature type="transmembrane region" description="Helical" evidence="6">
    <location>
        <begin position="356"/>
        <end position="374"/>
    </location>
</feature>
<evidence type="ECO:0000256" key="4">
    <source>
        <dbReference type="ARBA" id="ARBA00022989"/>
    </source>
</evidence>
<feature type="transmembrane region" description="Helical" evidence="6">
    <location>
        <begin position="12"/>
        <end position="33"/>
    </location>
</feature>
<feature type="transmembrane region" description="Helical" evidence="6">
    <location>
        <begin position="99"/>
        <end position="117"/>
    </location>
</feature>
<protein>
    <recommendedName>
        <fullName evidence="8">YjgP/YjgQ family permease</fullName>
    </recommendedName>
</protein>
<feature type="transmembrane region" description="Helical" evidence="6">
    <location>
        <begin position="53"/>
        <end position="78"/>
    </location>
</feature>
<evidence type="ECO:0000313" key="7">
    <source>
        <dbReference type="EMBL" id="SVA07188.1"/>
    </source>
</evidence>
<evidence type="ECO:0000256" key="5">
    <source>
        <dbReference type="ARBA" id="ARBA00023136"/>
    </source>
</evidence>
<evidence type="ECO:0000256" key="3">
    <source>
        <dbReference type="ARBA" id="ARBA00022692"/>
    </source>
</evidence>